<dbReference type="Gene3D" id="3.90.400.10">
    <property type="entry name" value="Oligo-1,6-glucosidase, Domain 2"/>
    <property type="match status" value="1"/>
</dbReference>
<organism evidence="7 8">
    <name type="scientific">Dyella thiooxydans</name>
    <dbReference type="NCBI Taxonomy" id="445710"/>
    <lineage>
        <taxon>Bacteria</taxon>
        <taxon>Pseudomonadati</taxon>
        <taxon>Pseudomonadota</taxon>
        <taxon>Gammaproteobacteria</taxon>
        <taxon>Lysobacterales</taxon>
        <taxon>Rhodanobacteraceae</taxon>
        <taxon>Dyella</taxon>
    </lineage>
</organism>
<dbReference type="GO" id="GO:0043169">
    <property type="term" value="F:cation binding"/>
    <property type="evidence" value="ECO:0007669"/>
    <property type="project" value="InterPro"/>
</dbReference>
<dbReference type="CDD" id="cd11316">
    <property type="entry name" value="AmyAc_bac2_AmyA"/>
    <property type="match status" value="1"/>
</dbReference>
<keyword evidence="3 5" id="KW-0326">Glycosidase</keyword>
<accession>A0A160MY52</accession>
<keyword evidence="2 5" id="KW-0378">Hydrolase</keyword>
<dbReference type="PANTHER" id="PTHR10357">
    <property type="entry name" value="ALPHA-AMYLASE FAMILY MEMBER"/>
    <property type="match status" value="1"/>
</dbReference>
<evidence type="ECO:0000313" key="7">
    <source>
        <dbReference type="EMBL" id="AND67512.1"/>
    </source>
</evidence>
<evidence type="ECO:0000256" key="2">
    <source>
        <dbReference type="ARBA" id="ARBA00022801"/>
    </source>
</evidence>
<dbReference type="Proteomes" id="UP000077255">
    <property type="component" value="Chromosome"/>
</dbReference>
<comment type="similarity">
    <text evidence="1 4">Belongs to the glycosyl hydrolase 13 family.</text>
</comment>
<proteinExistence type="inferred from homology"/>
<evidence type="ECO:0000256" key="5">
    <source>
        <dbReference type="RuleBase" id="RU361134"/>
    </source>
</evidence>
<dbReference type="InterPro" id="IPR013780">
    <property type="entry name" value="Glyco_hydro_b"/>
</dbReference>
<dbReference type="AlphaFoldDB" id="A0A160MY52"/>
<dbReference type="InterPro" id="IPR017853">
    <property type="entry name" value="GH"/>
</dbReference>
<evidence type="ECO:0000259" key="6">
    <source>
        <dbReference type="SMART" id="SM00642"/>
    </source>
</evidence>
<dbReference type="Pfam" id="PF23915">
    <property type="entry name" value="SusG_C"/>
    <property type="match status" value="1"/>
</dbReference>
<dbReference type="InterPro" id="IPR006046">
    <property type="entry name" value="Alpha_amylase"/>
</dbReference>
<keyword evidence="8" id="KW-1185">Reference proteome</keyword>
<dbReference type="InterPro" id="IPR045857">
    <property type="entry name" value="O16G_dom_2"/>
</dbReference>
<name>A0A160MY52_9GAMM</name>
<dbReference type="PANTHER" id="PTHR10357:SF179">
    <property type="entry name" value="NEUTRAL AND BASIC AMINO ACID TRANSPORT PROTEIN RBAT"/>
    <property type="match status" value="1"/>
</dbReference>
<protein>
    <recommendedName>
        <fullName evidence="5">Alpha-amylase</fullName>
        <ecNumber evidence="5">3.2.1.1</ecNumber>
    </recommendedName>
</protein>
<keyword evidence="5" id="KW-0119">Carbohydrate metabolism</keyword>
<dbReference type="SUPFAM" id="SSF51445">
    <property type="entry name" value="(Trans)glycosidases"/>
    <property type="match status" value="1"/>
</dbReference>
<comment type="catalytic activity">
    <reaction evidence="5">
        <text>Endohydrolysis of (1-&gt;4)-alpha-D-glucosidic linkages in polysaccharides containing three or more (1-&gt;4)-alpha-linked D-glucose units.</text>
        <dbReference type="EC" id="3.2.1.1"/>
    </reaction>
</comment>
<dbReference type="Gene3D" id="3.20.20.80">
    <property type="entry name" value="Glycosidases"/>
    <property type="match status" value="1"/>
</dbReference>
<dbReference type="GO" id="GO:0009313">
    <property type="term" value="P:oligosaccharide catabolic process"/>
    <property type="evidence" value="ECO:0007669"/>
    <property type="project" value="TreeGrafter"/>
</dbReference>
<dbReference type="EC" id="3.2.1.1" evidence="5"/>
<dbReference type="InterPro" id="IPR056300">
    <property type="entry name" value="SusG-like_C"/>
</dbReference>
<dbReference type="Pfam" id="PF00128">
    <property type="entry name" value="Alpha-amylase"/>
    <property type="match status" value="1"/>
</dbReference>
<dbReference type="PRINTS" id="PR00110">
    <property type="entry name" value="ALPHAAMYLASE"/>
</dbReference>
<sequence>MISSAQRPPIVGETALIRSVTLASLLASALLLGGCTTAPAPLSPVTQAHAQAASTPRSGVYYEIFVRSWYDTNGDGVGDLNGVTAKLDYLQSLGVSGIWLMPINPSPSYHGYDITDYEAINPQYGTMADFEHLLAEAHKRGIKVIIDLVINHTSNEHPWFLAAQDPHDPHHDWYSWATPTTDLSAHSAAGDKAWQALPDGRHYLGIFSPGMPDLNYDNPAVRQAMVDVGQFWSRKGVDGFRLDAARHIYLNFQSQEGDPDVLRENLTWWRQFMRGVRAVNPGTYVVGEVTESSWQQLAPWYGALSAVFDFPLATRMIDAARSGTAGDLAERLQQRYAGFAAQAGHAGADAPFLSNHDQNRVMSQLDGDAAHMRMAAAMLLTLPGHPFIYYGEELGMRGVKPDPDLREPMRWERGPRAAGETTWEPGNAANGPDVSVQAELADPGSLLADYRMLIHWREQVSALRDGALTAFASGNTHVVGWQLRDAHSRVLVLHNLSGQPQSVALGAASPFHAIRLASRDGVQLHDHRVDLPPDTSVVLE</sequence>
<dbReference type="GO" id="GO:0004556">
    <property type="term" value="F:alpha-amylase activity"/>
    <property type="evidence" value="ECO:0007669"/>
    <property type="project" value="UniProtKB-UniRule"/>
</dbReference>
<dbReference type="SMART" id="SM00642">
    <property type="entry name" value="Aamy"/>
    <property type="match status" value="1"/>
</dbReference>
<dbReference type="KEGG" id="dtx:ATSB10_00580"/>
<dbReference type="PROSITE" id="PS51257">
    <property type="entry name" value="PROKAR_LIPOPROTEIN"/>
    <property type="match status" value="1"/>
</dbReference>
<gene>
    <name evidence="7" type="ORF">ATSB10_00580</name>
</gene>
<dbReference type="EMBL" id="CP014841">
    <property type="protein sequence ID" value="AND67512.1"/>
    <property type="molecule type" value="Genomic_DNA"/>
</dbReference>
<evidence type="ECO:0000256" key="4">
    <source>
        <dbReference type="RuleBase" id="RU003615"/>
    </source>
</evidence>
<reference evidence="7 8" key="1">
    <citation type="submission" date="2016-02" db="EMBL/GenBank/DDBJ databases">
        <title>Complete genome sequencing and analysis of ATSB10, Dyella thiooxydans isolated from rhizosphere soil of sunflower (Helianthus annuus L.).</title>
        <authorList>
            <person name="Lee Y."/>
            <person name="Hwangbo K."/>
            <person name="Chung H."/>
            <person name="Yoo J."/>
            <person name="Kim K.Y."/>
            <person name="Sa T.M."/>
            <person name="Um Y."/>
            <person name="Madhaiyan M."/>
        </authorList>
    </citation>
    <scope>NUCLEOTIDE SEQUENCE [LARGE SCALE GENOMIC DNA]</scope>
    <source>
        <strain evidence="7 8">ATSB10</strain>
    </source>
</reference>
<feature type="domain" description="Glycosyl hydrolase family 13 catalytic" evidence="6">
    <location>
        <begin position="63"/>
        <end position="457"/>
    </location>
</feature>
<dbReference type="STRING" id="445710.ATSB10_00580"/>
<dbReference type="Gene3D" id="2.60.40.1180">
    <property type="entry name" value="Golgi alpha-mannosidase II"/>
    <property type="match status" value="1"/>
</dbReference>
<evidence type="ECO:0000256" key="1">
    <source>
        <dbReference type="ARBA" id="ARBA00008061"/>
    </source>
</evidence>
<dbReference type="PATRIC" id="fig|445710.3.peg.57"/>
<evidence type="ECO:0000313" key="8">
    <source>
        <dbReference type="Proteomes" id="UP000077255"/>
    </source>
</evidence>
<evidence type="ECO:0000256" key="3">
    <source>
        <dbReference type="ARBA" id="ARBA00023295"/>
    </source>
</evidence>
<dbReference type="InterPro" id="IPR006047">
    <property type="entry name" value="GH13_cat_dom"/>
</dbReference>